<evidence type="ECO:0000256" key="9">
    <source>
        <dbReference type="ARBA" id="ARBA00023034"/>
    </source>
</evidence>
<protein>
    <recommendedName>
        <fullName evidence="12">Fucosyltransferase</fullName>
        <ecNumber evidence="12">2.4.1.-</ecNumber>
    </recommendedName>
</protein>
<keyword evidence="8 12" id="KW-1133">Transmembrane helix</keyword>
<dbReference type="Gene3D" id="3.40.50.11660">
    <property type="entry name" value="Glycosyl transferase family 10, C-terminal domain"/>
    <property type="match status" value="1"/>
</dbReference>
<reference evidence="15 16" key="1">
    <citation type="submission" date="2024-05" db="EMBL/GenBank/DDBJ databases">
        <authorList>
            <person name="Wallberg A."/>
        </authorList>
    </citation>
    <scope>NUCLEOTIDE SEQUENCE [LARGE SCALE GENOMIC DNA]</scope>
</reference>
<dbReference type="SUPFAM" id="SSF53756">
    <property type="entry name" value="UDP-Glycosyltransferase/glycogen phosphorylase"/>
    <property type="match status" value="1"/>
</dbReference>
<keyword evidence="7" id="KW-0735">Signal-anchor</keyword>
<comment type="caution">
    <text evidence="15">The sequence shown here is derived from an EMBL/GenBank/DDBJ whole genome shotgun (WGS) entry which is preliminary data.</text>
</comment>
<dbReference type="Pfam" id="PF00852">
    <property type="entry name" value="Glyco_transf_10"/>
    <property type="match status" value="1"/>
</dbReference>
<evidence type="ECO:0000256" key="3">
    <source>
        <dbReference type="ARBA" id="ARBA00008919"/>
    </source>
</evidence>
<dbReference type="EC" id="2.4.1.-" evidence="12"/>
<evidence type="ECO:0000256" key="8">
    <source>
        <dbReference type="ARBA" id="ARBA00022989"/>
    </source>
</evidence>
<dbReference type="InterPro" id="IPR038577">
    <property type="entry name" value="GT10-like_C_sf"/>
</dbReference>
<keyword evidence="10 12" id="KW-0472">Membrane</keyword>
<feature type="transmembrane region" description="Helical" evidence="12">
    <location>
        <begin position="6"/>
        <end position="24"/>
    </location>
</feature>
<dbReference type="InterPro" id="IPR055270">
    <property type="entry name" value="Glyco_tran_10_C"/>
</dbReference>
<dbReference type="InterPro" id="IPR001503">
    <property type="entry name" value="Glyco_trans_10"/>
</dbReference>
<gene>
    <name evidence="15" type="ORF">MNOR_LOCUS10197</name>
</gene>
<dbReference type="Proteomes" id="UP001497623">
    <property type="component" value="Unassembled WGS sequence"/>
</dbReference>
<dbReference type="InterPro" id="IPR031481">
    <property type="entry name" value="Glyco_tran_10_N"/>
</dbReference>
<dbReference type="PANTHER" id="PTHR48438:SF1">
    <property type="entry name" value="ALPHA-(1,3)-FUCOSYLTRANSFERASE C-RELATED"/>
    <property type="match status" value="1"/>
</dbReference>
<dbReference type="EMBL" id="CAXKWB010005090">
    <property type="protein sequence ID" value="CAL4076614.1"/>
    <property type="molecule type" value="Genomic_DNA"/>
</dbReference>
<evidence type="ECO:0000256" key="2">
    <source>
        <dbReference type="ARBA" id="ARBA00004922"/>
    </source>
</evidence>
<evidence type="ECO:0000256" key="10">
    <source>
        <dbReference type="ARBA" id="ARBA00023136"/>
    </source>
</evidence>
<evidence type="ECO:0000256" key="6">
    <source>
        <dbReference type="ARBA" id="ARBA00022692"/>
    </source>
</evidence>
<keyword evidence="4 12" id="KW-0328">Glycosyltransferase</keyword>
<dbReference type="AlphaFoldDB" id="A0AAV2Q9Y2"/>
<keyword evidence="6 12" id="KW-0812">Transmembrane</keyword>
<evidence type="ECO:0000259" key="13">
    <source>
        <dbReference type="Pfam" id="PF00852"/>
    </source>
</evidence>
<evidence type="ECO:0000256" key="5">
    <source>
        <dbReference type="ARBA" id="ARBA00022679"/>
    </source>
</evidence>
<sequence>MTRVQYIRVFYGSVVIMTCCMIFLENNEEKLIDIGNDTTFRAPKIWLPLQNDDMNIIDEIVVTEISNEGTDESFSGSQQHENFNESFIDPMLIEGIPPGFKIPQTELTQEETKLKKILVWNSAYGSKALDVGFGHRVFKLAGCEENRCMMTPNRNLTAVQDFDAILFHFRGLTPKNLPHIRSPFQRWIFWEIESSSYVFQTPNKYNNMFNWTFTYKRNSDIVFTYGRMYKKEKDISNNILDREEDLTKIINGKTKMAAWFVSNCRTKSRRERFVAKLQKFMEVDIYGGCGPFKCDRSQQNDCYKMVERDYKFYFSFENSLCPDYVTEKFFNVLKYDVVPVVYGLGDYEAIAPPHSYINALHYPSEKDLAKYLLYLNHNETAYKEYFSWKTSYMIAGHWYNLAQSHCDLCKKLHNDKEPKVYKHMQKWFMENEKCMKPRTSTWVEKVQDFAFNLGFNV</sequence>
<dbReference type="Pfam" id="PF17039">
    <property type="entry name" value="Glyco_tran_10_N"/>
    <property type="match status" value="1"/>
</dbReference>
<name>A0AAV2Q9Y2_MEGNR</name>
<keyword evidence="11" id="KW-0325">Glycoprotein</keyword>
<keyword evidence="9 12" id="KW-0333">Golgi apparatus</keyword>
<dbReference type="FunFam" id="3.40.50.11660:FF:000004">
    <property type="entry name" value="Glycoprotein 3-alpha-L-fucosyltransferase A"/>
    <property type="match status" value="1"/>
</dbReference>
<dbReference type="PANTHER" id="PTHR48438">
    <property type="entry name" value="ALPHA-(1,3)-FUCOSYLTRANSFERASE C-RELATED"/>
    <property type="match status" value="1"/>
</dbReference>
<evidence type="ECO:0000256" key="11">
    <source>
        <dbReference type="ARBA" id="ARBA00023180"/>
    </source>
</evidence>
<dbReference type="GO" id="GO:0032580">
    <property type="term" value="C:Golgi cisterna membrane"/>
    <property type="evidence" value="ECO:0007669"/>
    <property type="project" value="UniProtKB-SubCell"/>
</dbReference>
<proteinExistence type="inferred from homology"/>
<evidence type="ECO:0000256" key="12">
    <source>
        <dbReference type="RuleBase" id="RU003832"/>
    </source>
</evidence>
<evidence type="ECO:0000259" key="14">
    <source>
        <dbReference type="Pfam" id="PF17039"/>
    </source>
</evidence>
<accession>A0AAV2Q9Y2</accession>
<keyword evidence="16" id="KW-1185">Reference proteome</keyword>
<evidence type="ECO:0000256" key="4">
    <source>
        <dbReference type="ARBA" id="ARBA00022676"/>
    </source>
</evidence>
<evidence type="ECO:0000313" key="16">
    <source>
        <dbReference type="Proteomes" id="UP001497623"/>
    </source>
</evidence>
<feature type="domain" description="Fucosyltransferase C-terminal" evidence="13">
    <location>
        <begin position="251"/>
        <end position="427"/>
    </location>
</feature>
<comment type="similarity">
    <text evidence="3 12">Belongs to the glycosyltransferase 10 family.</text>
</comment>
<organism evidence="15 16">
    <name type="scientific">Meganyctiphanes norvegica</name>
    <name type="common">Northern krill</name>
    <name type="synonym">Thysanopoda norvegica</name>
    <dbReference type="NCBI Taxonomy" id="48144"/>
    <lineage>
        <taxon>Eukaryota</taxon>
        <taxon>Metazoa</taxon>
        <taxon>Ecdysozoa</taxon>
        <taxon>Arthropoda</taxon>
        <taxon>Crustacea</taxon>
        <taxon>Multicrustacea</taxon>
        <taxon>Malacostraca</taxon>
        <taxon>Eumalacostraca</taxon>
        <taxon>Eucarida</taxon>
        <taxon>Euphausiacea</taxon>
        <taxon>Euphausiidae</taxon>
        <taxon>Meganyctiphanes</taxon>
    </lineage>
</organism>
<keyword evidence="5 12" id="KW-0808">Transferase</keyword>
<evidence type="ECO:0000313" key="15">
    <source>
        <dbReference type="EMBL" id="CAL4076614.1"/>
    </source>
</evidence>
<comment type="pathway">
    <text evidence="2">Protein modification; protein glycosylation.</text>
</comment>
<evidence type="ECO:0000256" key="1">
    <source>
        <dbReference type="ARBA" id="ARBA00004447"/>
    </source>
</evidence>
<dbReference type="GO" id="GO:0008417">
    <property type="term" value="F:fucosyltransferase activity"/>
    <property type="evidence" value="ECO:0007669"/>
    <property type="project" value="InterPro"/>
</dbReference>
<evidence type="ECO:0000256" key="7">
    <source>
        <dbReference type="ARBA" id="ARBA00022968"/>
    </source>
</evidence>
<feature type="domain" description="Fucosyltransferase N-terminal" evidence="14">
    <location>
        <begin position="113"/>
        <end position="226"/>
    </location>
</feature>
<comment type="subcellular location">
    <subcellularLocation>
        <location evidence="1 12">Golgi apparatus</location>
        <location evidence="1 12">Golgi stack membrane</location>
        <topology evidence="1 12">Single-pass type II membrane protein</topology>
    </subcellularLocation>
</comment>